<feature type="domain" description="EAL" evidence="11">
    <location>
        <begin position="254"/>
        <end position="506"/>
    </location>
</feature>
<dbReference type="InterPro" id="IPR050706">
    <property type="entry name" value="Cyclic-di-GMP_PDE-like"/>
</dbReference>
<dbReference type="CDD" id="cd01948">
    <property type="entry name" value="EAL"/>
    <property type="match status" value="1"/>
</dbReference>
<evidence type="ECO:0000256" key="9">
    <source>
        <dbReference type="ARBA" id="ARBA00034290"/>
    </source>
</evidence>
<dbReference type="Pfam" id="PF12792">
    <property type="entry name" value="CSS-motif"/>
    <property type="match status" value="1"/>
</dbReference>
<evidence type="ECO:0000256" key="7">
    <source>
        <dbReference type="ARBA" id="ARBA00022989"/>
    </source>
</evidence>
<accession>A0ABR7Z1C1</accession>
<dbReference type="SUPFAM" id="SSF141868">
    <property type="entry name" value="EAL domain-like"/>
    <property type="match status" value="1"/>
</dbReference>
<proteinExistence type="predicted"/>
<evidence type="ECO:0000313" key="13">
    <source>
        <dbReference type="Proteomes" id="UP000805841"/>
    </source>
</evidence>
<dbReference type="EMBL" id="JAAOCA010000012">
    <property type="protein sequence ID" value="MBD1599296.1"/>
    <property type="molecule type" value="Genomic_DNA"/>
</dbReference>
<keyword evidence="6" id="KW-0378">Hydrolase</keyword>
<dbReference type="EC" id="3.1.4.52" evidence="2"/>
<evidence type="ECO:0000256" key="6">
    <source>
        <dbReference type="ARBA" id="ARBA00022801"/>
    </source>
</evidence>
<dbReference type="Pfam" id="PF00563">
    <property type="entry name" value="EAL"/>
    <property type="match status" value="1"/>
</dbReference>
<evidence type="ECO:0000256" key="2">
    <source>
        <dbReference type="ARBA" id="ARBA00012282"/>
    </source>
</evidence>
<dbReference type="Proteomes" id="UP000805841">
    <property type="component" value="Unassembled WGS sequence"/>
</dbReference>
<evidence type="ECO:0000256" key="10">
    <source>
        <dbReference type="SAM" id="Phobius"/>
    </source>
</evidence>
<keyword evidence="4" id="KW-0973">c-di-GMP</keyword>
<evidence type="ECO:0000256" key="5">
    <source>
        <dbReference type="ARBA" id="ARBA00022692"/>
    </source>
</evidence>
<comment type="caution">
    <text evidence="12">The sequence shown here is derived from an EMBL/GenBank/DDBJ whole genome shotgun (WGS) entry which is preliminary data.</text>
</comment>
<dbReference type="InterPro" id="IPR035919">
    <property type="entry name" value="EAL_sf"/>
</dbReference>
<comment type="subcellular location">
    <subcellularLocation>
        <location evidence="1">Cell membrane</location>
        <topology evidence="1">Multi-pass membrane protein</topology>
    </subcellularLocation>
</comment>
<comment type="catalytic activity">
    <reaction evidence="9">
        <text>3',3'-c-di-GMP + H2O = 5'-phosphoguanylyl(3'-&gt;5')guanosine + H(+)</text>
        <dbReference type="Rhea" id="RHEA:24902"/>
        <dbReference type="ChEBI" id="CHEBI:15377"/>
        <dbReference type="ChEBI" id="CHEBI:15378"/>
        <dbReference type="ChEBI" id="CHEBI:58754"/>
        <dbReference type="ChEBI" id="CHEBI:58805"/>
        <dbReference type="EC" id="3.1.4.52"/>
    </reaction>
</comment>
<keyword evidence="7 10" id="KW-1133">Transmembrane helix</keyword>
<name>A0ABR7Z1C1_9PSED</name>
<gene>
    <name evidence="12" type="ORF">HAQ05_11350</name>
</gene>
<dbReference type="PANTHER" id="PTHR33121">
    <property type="entry name" value="CYCLIC DI-GMP PHOSPHODIESTERASE PDEF"/>
    <property type="match status" value="1"/>
</dbReference>
<dbReference type="PROSITE" id="PS50883">
    <property type="entry name" value="EAL"/>
    <property type="match status" value="1"/>
</dbReference>
<feature type="transmembrane region" description="Helical" evidence="10">
    <location>
        <begin position="229"/>
        <end position="250"/>
    </location>
</feature>
<evidence type="ECO:0000256" key="4">
    <source>
        <dbReference type="ARBA" id="ARBA00022636"/>
    </source>
</evidence>
<keyword evidence="3" id="KW-1003">Cell membrane</keyword>
<organism evidence="12 13">
    <name type="scientific">Pseudomonas typographi</name>
    <dbReference type="NCBI Taxonomy" id="2715964"/>
    <lineage>
        <taxon>Bacteria</taxon>
        <taxon>Pseudomonadati</taxon>
        <taxon>Pseudomonadota</taxon>
        <taxon>Gammaproteobacteria</taxon>
        <taxon>Pseudomonadales</taxon>
        <taxon>Pseudomonadaceae</taxon>
        <taxon>Pseudomonas</taxon>
    </lineage>
</organism>
<sequence length="538" mass="57800">MNRHRVIAVSIALAVVAAVLPVVLAAWLAWQGALNAENARLTNVAELALARAERSFRGAAQVLGTMQATTLAPCSEAHIAHMQALTANTPFIEEVGYIAGGMLRCSSWGVVQTQVNATPADFRSADGIDVHTQVQPLVAQGSTMVALQQGDYNVLILPARLVDVITDRDVQIGLRASNGQWIATSAGASAQWLGEAHPDWLQAQVQGEGWQAVAMQPREHLRGALGRELLWLLPIGMLTAAVLVAWVVWLSRKRLSPLAELALAVRHEEFVVHYQPIMQLATGVCVGAEALVRWQRPDGTMVRPDLFIPLAEESGLVQPITDQVVRAVVRELGTLLAADRSVHIAVNLCAEDIKSGRILPVIDQALHGTDVRPEQLWLEATERGFMAPDSARQTIEAARARGHSVAIDDFGTGFSSLQYLQNLPLDALKIDKAFIDTLGAEAATSSVTGHIIDMARALNLFIVAEGIETQAQADYLRARQVDFGQGWLYAKAMPAEQFTAFYQHCKAQVGSGPAVVQVARPGHAQAGGGPLPSAPLAK</sequence>
<keyword evidence="5 10" id="KW-0812">Transmembrane</keyword>
<dbReference type="SMART" id="SM00052">
    <property type="entry name" value="EAL"/>
    <property type="match status" value="1"/>
</dbReference>
<evidence type="ECO:0000256" key="8">
    <source>
        <dbReference type="ARBA" id="ARBA00023136"/>
    </source>
</evidence>
<evidence type="ECO:0000256" key="1">
    <source>
        <dbReference type="ARBA" id="ARBA00004651"/>
    </source>
</evidence>
<dbReference type="PANTHER" id="PTHR33121:SF79">
    <property type="entry name" value="CYCLIC DI-GMP PHOSPHODIESTERASE PDED-RELATED"/>
    <property type="match status" value="1"/>
</dbReference>
<keyword evidence="13" id="KW-1185">Reference proteome</keyword>
<reference evidence="12 13" key="1">
    <citation type="journal article" date="2020" name="Insects">
        <title>Bacteria Belonging to Pseudomonas typographi sp. nov. from the Bark Beetle Ips typographus Have Genomic Potential to Aid in the Host Ecology.</title>
        <authorList>
            <person name="Peral-Aranega E."/>
            <person name="Saati-Santamaria Z."/>
            <person name="Kolarik M."/>
            <person name="Rivas R."/>
            <person name="Garcia-Fraile P."/>
        </authorList>
    </citation>
    <scope>NUCLEOTIDE SEQUENCE [LARGE SCALE GENOMIC DNA]</scope>
    <source>
        <strain evidence="12 13">CA3A</strain>
    </source>
</reference>
<evidence type="ECO:0000313" key="12">
    <source>
        <dbReference type="EMBL" id="MBD1599296.1"/>
    </source>
</evidence>
<evidence type="ECO:0000256" key="3">
    <source>
        <dbReference type="ARBA" id="ARBA00022475"/>
    </source>
</evidence>
<protein>
    <recommendedName>
        <fullName evidence="2">cyclic-guanylate-specific phosphodiesterase</fullName>
        <ecNumber evidence="2">3.1.4.52</ecNumber>
    </recommendedName>
</protein>
<evidence type="ECO:0000259" key="11">
    <source>
        <dbReference type="PROSITE" id="PS50883"/>
    </source>
</evidence>
<dbReference type="RefSeq" id="WP_190420473.1">
    <property type="nucleotide sequence ID" value="NZ_JAAOCA010000012.1"/>
</dbReference>
<dbReference type="InterPro" id="IPR024744">
    <property type="entry name" value="CSS-motif_dom"/>
</dbReference>
<keyword evidence="8 10" id="KW-0472">Membrane</keyword>
<dbReference type="InterPro" id="IPR001633">
    <property type="entry name" value="EAL_dom"/>
</dbReference>
<dbReference type="Gene3D" id="3.20.20.450">
    <property type="entry name" value="EAL domain"/>
    <property type="match status" value="1"/>
</dbReference>